<feature type="compositionally biased region" description="Basic and acidic residues" evidence="2">
    <location>
        <begin position="1"/>
        <end position="11"/>
    </location>
</feature>
<feature type="region of interest" description="Disordered" evidence="2">
    <location>
        <begin position="1"/>
        <end position="25"/>
    </location>
</feature>
<evidence type="ECO:0000256" key="2">
    <source>
        <dbReference type="SAM" id="MobiDB-lite"/>
    </source>
</evidence>
<evidence type="ECO:0000313" key="4">
    <source>
        <dbReference type="Proteomes" id="UP000265515"/>
    </source>
</evidence>
<feature type="region of interest" description="Disordered" evidence="2">
    <location>
        <begin position="282"/>
        <end position="324"/>
    </location>
</feature>
<dbReference type="AlphaFoldDB" id="A0A388LPH8"/>
<proteinExistence type="predicted"/>
<organism evidence="3 4">
    <name type="scientific">Chara braunii</name>
    <name type="common">Braun's stonewort</name>
    <dbReference type="NCBI Taxonomy" id="69332"/>
    <lineage>
        <taxon>Eukaryota</taxon>
        <taxon>Viridiplantae</taxon>
        <taxon>Streptophyta</taxon>
        <taxon>Charophyceae</taxon>
        <taxon>Charales</taxon>
        <taxon>Characeae</taxon>
        <taxon>Chara</taxon>
    </lineage>
</organism>
<feature type="compositionally biased region" description="Basic and acidic residues" evidence="2">
    <location>
        <begin position="178"/>
        <end position="199"/>
    </location>
</feature>
<reference evidence="3 4" key="1">
    <citation type="journal article" date="2018" name="Cell">
        <title>The Chara Genome: Secondary Complexity and Implications for Plant Terrestrialization.</title>
        <authorList>
            <person name="Nishiyama T."/>
            <person name="Sakayama H."/>
            <person name="Vries J.D."/>
            <person name="Buschmann H."/>
            <person name="Saint-Marcoux D."/>
            <person name="Ullrich K.K."/>
            <person name="Haas F.B."/>
            <person name="Vanderstraeten L."/>
            <person name="Becker D."/>
            <person name="Lang D."/>
            <person name="Vosolsobe S."/>
            <person name="Rombauts S."/>
            <person name="Wilhelmsson P.K.I."/>
            <person name="Janitza P."/>
            <person name="Kern R."/>
            <person name="Heyl A."/>
            <person name="Rumpler F."/>
            <person name="Villalobos L.I.A.C."/>
            <person name="Clay J.M."/>
            <person name="Skokan R."/>
            <person name="Toyoda A."/>
            <person name="Suzuki Y."/>
            <person name="Kagoshima H."/>
            <person name="Schijlen E."/>
            <person name="Tajeshwar N."/>
            <person name="Catarino B."/>
            <person name="Hetherington A.J."/>
            <person name="Saltykova A."/>
            <person name="Bonnot C."/>
            <person name="Breuninger H."/>
            <person name="Symeonidi A."/>
            <person name="Radhakrishnan G.V."/>
            <person name="Van Nieuwerburgh F."/>
            <person name="Deforce D."/>
            <person name="Chang C."/>
            <person name="Karol K.G."/>
            <person name="Hedrich R."/>
            <person name="Ulvskov P."/>
            <person name="Glockner G."/>
            <person name="Delwiche C.F."/>
            <person name="Petrasek J."/>
            <person name="Van de Peer Y."/>
            <person name="Friml J."/>
            <person name="Beilby M."/>
            <person name="Dolan L."/>
            <person name="Kohara Y."/>
            <person name="Sugano S."/>
            <person name="Fujiyama A."/>
            <person name="Delaux P.-M."/>
            <person name="Quint M."/>
            <person name="TheiBen G."/>
            <person name="Hagemann M."/>
            <person name="Harholt J."/>
            <person name="Dunand C."/>
            <person name="Zachgo S."/>
            <person name="Langdale J."/>
            <person name="Maumus F."/>
            <person name="Straeten D.V.D."/>
            <person name="Gould S.B."/>
            <person name="Rensing S.A."/>
        </authorList>
    </citation>
    <scope>NUCLEOTIDE SEQUENCE [LARGE SCALE GENOMIC DNA]</scope>
    <source>
        <strain evidence="3 4">S276</strain>
    </source>
</reference>
<keyword evidence="4" id="KW-1185">Reference proteome</keyword>
<comment type="caution">
    <text evidence="3">The sequence shown here is derived from an EMBL/GenBank/DDBJ whole genome shotgun (WGS) entry which is preliminary data.</text>
</comment>
<dbReference type="EMBL" id="BFEA01000466">
    <property type="protein sequence ID" value="GBG84181.1"/>
    <property type="molecule type" value="Genomic_DNA"/>
</dbReference>
<keyword evidence="1" id="KW-0175">Coiled coil</keyword>
<sequence>MTKDYTMRSRSAEGGSSRHGSDEANSLMREYFVQKALEKKAKREKEEEEEKIMKEELARKEKERKKLMKMEERFRLEEERDSRLLRIIRGEMKKDQEDYAVKDKRGKGKARLNERGETVEEEKERLRRMLRVQYSKEDDTENEELRMLRRRAAKLEIHEKRKRGPDVAIGNSPPMVTPEKRTGPRLTEESKKKIEELKSASKPPAESSETPTKLDLSLKHITTSCGPGGKEKFEQKCRDFYDALTIEELKEVYRRERVPYGKRELAIKRLVIRRSVVAYDPTVLPLPTSPRQSSRKSVGIGCSKEEVKESMSEDSDSEDEEDSE</sequence>
<evidence type="ECO:0000313" key="3">
    <source>
        <dbReference type="EMBL" id="GBG84181.1"/>
    </source>
</evidence>
<evidence type="ECO:0000256" key="1">
    <source>
        <dbReference type="SAM" id="Coils"/>
    </source>
</evidence>
<dbReference type="Proteomes" id="UP000265515">
    <property type="component" value="Unassembled WGS sequence"/>
</dbReference>
<feature type="compositionally biased region" description="Basic and acidic residues" evidence="2">
    <location>
        <begin position="111"/>
        <end position="123"/>
    </location>
</feature>
<accession>A0A388LPH8</accession>
<name>A0A388LPH8_CHABU</name>
<feature type="compositionally biased region" description="Acidic residues" evidence="2">
    <location>
        <begin position="312"/>
        <end position="324"/>
    </location>
</feature>
<protein>
    <submittedName>
        <fullName evidence="3">Uncharacterized protein</fullName>
    </submittedName>
</protein>
<gene>
    <name evidence="3" type="ORF">CBR_g38154</name>
</gene>
<feature type="region of interest" description="Disordered" evidence="2">
    <location>
        <begin position="96"/>
        <end position="123"/>
    </location>
</feature>
<feature type="coiled-coil region" evidence="1">
    <location>
        <begin position="36"/>
        <end position="80"/>
    </location>
</feature>
<dbReference type="Gramene" id="GBG84181">
    <property type="protein sequence ID" value="GBG84181"/>
    <property type="gene ID" value="CBR_g38154"/>
</dbReference>
<feature type="region of interest" description="Disordered" evidence="2">
    <location>
        <begin position="156"/>
        <end position="232"/>
    </location>
</feature>